<dbReference type="Gene3D" id="2.60.120.200">
    <property type="match status" value="2"/>
</dbReference>
<dbReference type="PANTHER" id="PTHR11346:SF147">
    <property type="entry name" value="GALECTIN"/>
    <property type="match status" value="1"/>
</dbReference>
<evidence type="ECO:0000256" key="3">
    <source>
        <dbReference type="SAM" id="SignalP"/>
    </source>
</evidence>
<feature type="chain" id="PRO_5041454787" description="Galectin" evidence="3">
    <location>
        <begin position="21"/>
        <end position="332"/>
    </location>
</feature>
<dbReference type="InterPro" id="IPR013320">
    <property type="entry name" value="ConA-like_dom_sf"/>
</dbReference>
<evidence type="ECO:0000313" key="5">
    <source>
        <dbReference type="EMBL" id="KAK0408150.1"/>
    </source>
</evidence>
<dbReference type="SMART" id="SM00908">
    <property type="entry name" value="Gal-bind_lectin"/>
    <property type="match status" value="2"/>
</dbReference>
<evidence type="ECO:0000259" key="4">
    <source>
        <dbReference type="PROSITE" id="PS51304"/>
    </source>
</evidence>
<feature type="signal peptide" evidence="3">
    <location>
        <begin position="1"/>
        <end position="20"/>
    </location>
</feature>
<dbReference type="SMART" id="SM00276">
    <property type="entry name" value="GLECT"/>
    <property type="match status" value="1"/>
</dbReference>
<proteinExistence type="predicted"/>
<dbReference type="GO" id="GO:0030246">
    <property type="term" value="F:carbohydrate binding"/>
    <property type="evidence" value="ECO:0007669"/>
    <property type="project" value="UniProtKB-UniRule"/>
</dbReference>
<dbReference type="Proteomes" id="UP001175271">
    <property type="component" value="Unassembled WGS sequence"/>
</dbReference>
<dbReference type="InterPro" id="IPR044156">
    <property type="entry name" value="Galectin-like"/>
</dbReference>
<dbReference type="AlphaFoldDB" id="A0AA39HMM4"/>
<gene>
    <name evidence="5" type="ORF">QR680_003800</name>
</gene>
<dbReference type="Pfam" id="PF00337">
    <property type="entry name" value="Gal-bind_lectin"/>
    <property type="match status" value="2"/>
</dbReference>
<dbReference type="PANTHER" id="PTHR11346">
    <property type="entry name" value="GALECTIN"/>
    <property type="match status" value="1"/>
</dbReference>
<dbReference type="SUPFAM" id="SSF49899">
    <property type="entry name" value="Concanavalin A-like lectins/glucanases"/>
    <property type="match status" value="2"/>
</dbReference>
<sequence>MLLCNGRLVLLLCLLGIVGGGIVSNTTLSRIKHTPSSKKYKTTLDGKHKQMEKLSLPVIVDIDEPLAIDQTIRIEGHLPHNFKSLNITLGANHHEDDEYAPLHLNLQLNRNFNLKRIERGQLLDISQFVRYKQIEPTLFSSIKPGKRLIVHIRLFEDNGRWFHITINHLSYAFVKNTFQLDQIKQVSLDGDASIERVEWGGRSFKTPFLQTFPPLKEGRVVVTGLFNDDDWFALAFLDSRAEKPFYFNIRFKERKALANTLTNRKWGEEKFASKFTFDLHRLLEITLLVNSEEVQVLAYGELIMKYKHRTDPRKNYVGIWITGADVYSVIWT</sequence>
<dbReference type="InterPro" id="IPR001079">
    <property type="entry name" value="Galectin_CRD"/>
</dbReference>
<reference evidence="5" key="1">
    <citation type="submission" date="2023-06" db="EMBL/GenBank/DDBJ databases">
        <title>Genomic analysis of the entomopathogenic nematode Steinernema hermaphroditum.</title>
        <authorList>
            <person name="Schwarz E.M."/>
            <person name="Heppert J.K."/>
            <person name="Baniya A."/>
            <person name="Schwartz H.T."/>
            <person name="Tan C.-H."/>
            <person name="Antoshechkin I."/>
            <person name="Sternberg P.W."/>
            <person name="Goodrich-Blair H."/>
            <person name="Dillman A.R."/>
        </authorList>
    </citation>
    <scope>NUCLEOTIDE SEQUENCE</scope>
    <source>
        <strain evidence="5">PS9179</strain>
        <tissue evidence="5">Whole animal</tissue>
    </source>
</reference>
<evidence type="ECO:0000256" key="2">
    <source>
        <dbReference type="RuleBase" id="RU102079"/>
    </source>
</evidence>
<feature type="domain" description="Galectin" evidence="4">
    <location>
        <begin position="207"/>
        <end position="332"/>
    </location>
</feature>
<comment type="caution">
    <text evidence="5">The sequence shown here is derived from an EMBL/GenBank/DDBJ whole genome shotgun (WGS) entry which is preliminary data.</text>
</comment>
<dbReference type="PROSITE" id="PS51304">
    <property type="entry name" value="GALECTIN"/>
    <property type="match status" value="2"/>
</dbReference>
<organism evidence="5 6">
    <name type="scientific">Steinernema hermaphroditum</name>
    <dbReference type="NCBI Taxonomy" id="289476"/>
    <lineage>
        <taxon>Eukaryota</taxon>
        <taxon>Metazoa</taxon>
        <taxon>Ecdysozoa</taxon>
        <taxon>Nematoda</taxon>
        <taxon>Chromadorea</taxon>
        <taxon>Rhabditida</taxon>
        <taxon>Tylenchina</taxon>
        <taxon>Panagrolaimomorpha</taxon>
        <taxon>Strongyloidoidea</taxon>
        <taxon>Steinernematidae</taxon>
        <taxon>Steinernema</taxon>
    </lineage>
</organism>
<name>A0AA39HMM4_9BILA</name>
<keyword evidence="6" id="KW-1185">Reference proteome</keyword>
<accession>A0AA39HMM4</accession>
<keyword evidence="1 2" id="KW-0430">Lectin</keyword>
<evidence type="ECO:0000313" key="6">
    <source>
        <dbReference type="Proteomes" id="UP001175271"/>
    </source>
</evidence>
<keyword evidence="3" id="KW-0732">Signal</keyword>
<feature type="domain" description="Galectin" evidence="4">
    <location>
        <begin position="58"/>
        <end position="200"/>
    </location>
</feature>
<evidence type="ECO:0000256" key="1">
    <source>
        <dbReference type="ARBA" id="ARBA00022734"/>
    </source>
</evidence>
<dbReference type="EMBL" id="JAUCMV010000003">
    <property type="protein sequence ID" value="KAK0408150.1"/>
    <property type="molecule type" value="Genomic_DNA"/>
</dbReference>
<protein>
    <recommendedName>
        <fullName evidence="2">Galectin</fullName>
    </recommendedName>
</protein>